<dbReference type="Proteomes" id="UP000605970">
    <property type="component" value="Unassembled WGS sequence"/>
</dbReference>
<keyword evidence="1" id="KW-0472">Membrane</keyword>
<feature type="transmembrane region" description="Helical" evidence="1">
    <location>
        <begin position="28"/>
        <end position="55"/>
    </location>
</feature>
<keyword evidence="3" id="KW-1185">Reference proteome</keyword>
<protein>
    <submittedName>
        <fullName evidence="2">Uncharacterized protein</fullName>
    </submittedName>
</protein>
<name>A0A8S9Z9J7_9BILA</name>
<feature type="transmembrane region" description="Helical" evidence="1">
    <location>
        <begin position="130"/>
        <end position="149"/>
    </location>
</feature>
<evidence type="ECO:0000313" key="3">
    <source>
        <dbReference type="Proteomes" id="UP000605970"/>
    </source>
</evidence>
<comment type="caution">
    <text evidence="2">The sequence shown here is derived from an EMBL/GenBank/DDBJ whole genome shotgun (WGS) entry which is preliminary data.</text>
</comment>
<proteinExistence type="predicted"/>
<keyword evidence="1" id="KW-0812">Transmembrane</keyword>
<sequence>MKINSKRDIFLIFSPNRRGILGPSFTDFLFFVDFLFEDFFETFFFLTFFIFFFLLKEEEIYIFANKVECLTKIHYHHHNIRGPLYHKDRNHVLNIDLNIEVIHKLNKRIKNKIFNEEGILIIFIKLKNYIVIKVMYSSINILFLIYLFFINFQFNNGYCVSGDGKCDNNNNKCCEGTCKSIHIRPFFIYQCSPGCCFGKSCQHGKCAPCMTYNTGPCTYYKPEKCCSGICLGNGTFK</sequence>
<reference evidence="2" key="1">
    <citation type="journal article" date="2020" name="Ecol. Evol.">
        <title>Genome structure and content of the rice root-knot nematode (Meloidogyne graminicola).</title>
        <authorList>
            <person name="Phan N.T."/>
            <person name="Danchin E.G.J."/>
            <person name="Klopp C."/>
            <person name="Perfus-Barbeoch L."/>
            <person name="Kozlowski D.K."/>
            <person name="Koutsovoulos G.D."/>
            <person name="Lopez-Roques C."/>
            <person name="Bouchez O."/>
            <person name="Zahm M."/>
            <person name="Besnard G."/>
            <person name="Bellafiore S."/>
        </authorList>
    </citation>
    <scope>NUCLEOTIDE SEQUENCE</scope>
    <source>
        <strain evidence="2">VN-18</strain>
    </source>
</reference>
<evidence type="ECO:0000313" key="2">
    <source>
        <dbReference type="EMBL" id="KAF7627368.1"/>
    </source>
</evidence>
<gene>
    <name evidence="2" type="ORF">Mgra_00009347</name>
</gene>
<dbReference type="AlphaFoldDB" id="A0A8S9Z9J7"/>
<accession>A0A8S9Z9J7</accession>
<organism evidence="2 3">
    <name type="scientific">Meloidogyne graminicola</name>
    <dbReference type="NCBI Taxonomy" id="189291"/>
    <lineage>
        <taxon>Eukaryota</taxon>
        <taxon>Metazoa</taxon>
        <taxon>Ecdysozoa</taxon>
        <taxon>Nematoda</taxon>
        <taxon>Chromadorea</taxon>
        <taxon>Rhabditida</taxon>
        <taxon>Tylenchina</taxon>
        <taxon>Tylenchomorpha</taxon>
        <taxon>Tylenchoidea</taxon>
        <taxon>Meloidogynidae</taxon>
        <taxon>Meloidogyninae</taxon>
        <taxon>Meloidogyne</taxon>
    </lineage>
</organism>
<dbReference type="EMBL" id="JABEBT010000150">
    <property type="protein sequence ID" value="KAF7627368.1"/>
    <property type="molecule type" value="Genomic_DNA"/>
</dbReference>
<evidence type="ECO:0000256" key="1">
    <source>
        <dbReference type="SAM" id="Phobius"/>
    </source>
</evidence>
<keyword evidence="1" id="KW-1133">Transmembrane helix</keyword>